<evidence type="ECO:0000313" key="2">
    <source>
        <dbReference type="Proteomes" id="UP000503336"/>
    </source>
</evidence>
<accession>A0A7L5C0I3</accession>
<keyword evidence="2" id="KW-1185">Reference proteome</keyword>
<dbReference type="RefSeq" id="WP_165100042.1">
    <property type="nucleotide sequence ID" value="NZ_CP049056.1"/>
</dbReference>
<dbReference type="AlphaFoldDB" id="A0A7L5C0I3"/>
<protein>
    <submittedName>
        <fullName evidence="1">Uncharacterized protein</fullName>
    </submittedName>
</protein>
<dbReference type="EMBL" id="CP049056">
    <property type="protein sequence ID" value="QIE56598.1"/>
    <property type="molecule type" value="Genomic_DNA"/>
</dbReference>
<organism evidence="1 2">
    <name type="scientific">Pikeienuella piscinae</name>
    <dbReference type="NCBI Taxonomy" id="2748098"/>
    <lineage>
        <taxon>Bacteria</taxon>
        <taxon>Pseudomonadati</taxon>
        <taxon>Pseudomonadota</taxon>
        <taxon>Alphaproteobacteria</taxon>
        <taxon>Rhodobacterales</taxon>
        <taxon>Paracoccaceae</taxon>
        <taxon>Pikeienuella</taxon>
    </lineage>
</organism>
<dbReference type="KEGG" id="hdh:G5B40_14815"/>
<name>A0A7L5C0I3_9RHOB</name>
<evidence type="ECO:0000313" key="1">
    <source>
        <dbReference type="EMBL" id="QIE56598.1"/>
    </source>
</evidence>
<proteinExistence type="predicted"/>
<reference evidence="1 2" key="1">
    <citation type="submission" date="2020-02" db="EMBL/GenBank/DDBJ databases">
        <title>complete genome sequence of Rhodobacteraceae bacterium.</title>
        <authorList>
            <person name="Park J."/>
            <person name="Kim Y.-S."/>
            <person name="Kim K.-H."/>
        </authorList>
    </citation>
    <scope>NUCLEOTIDE SEQUENCE [LARGE SCALE GENOMIC DNA]</scope>
    <source>
        <strain evidence="1 2">RR4-56</strain>
    </source>
</reference>
<sequence length="172" mass="19395">MDWKKLASSDFTTAKARELSYEPKEKFMDLSASQILNHVDKLGKRVPGSRVAYDVLCEFLHPNVGDLFATTTHAASRVDAWGTRHLTREISLGRHDFSGAKDLVDCLSKALEIVRSITDELPEIFSDLDAFGKEVSALNNKYMHRVRKRQAHLFNRNDLCPCLSGLTVNNCK</sequence>
<gene>
    <name evidence="1" type="ORF">G5B40_14815</name>
</gene>
<dbReference type="Proteomes" id="UP000503336">
    <property type="component" value="Chromosome"/>
</dbReference>